<dbReference type="FunFam" id="3.40.50.2300:FF:000001">
    <property type="entry name" value="DNA-binding response regulator PhoB"/>
    <property type="match status" value="1"/>
</dbReference>
<dbReference type="SMART" id="SM00448">
    <property type="entry name" value="REC"/>
    <property type="match status" value="1"/>
</dbReference>
<evidence type="ECO:0000256" key="6">
    <source>
        <dbReference type="ARBA" id="ARBA00023125"/>
    </source>
</evidence>
<dbReference type="Gene3D" id="1.10.10.10">
    <property type="entry name" value="Winged helix-like DNA-binding domain superfamily/Winged helix DNA-binding domain"/>
    <property type="match status" value="1"/>
</dbReference>
<keyword evidence="5" id="KW-0805">Transcription regulation</keyword>
<dbReference type="FunFam" id="1.10.10.10:FF:000099">
    <property type="entry name" value="Two-component system response regulator TorR"/>
    <property type="match status" value="1"/>
</dbReference>
<dbReference type="SMART" id="SM00862">
    <property type="entry name" value="Trans_reg_C"/>
    <property type="match status" value="1"/>
</dbReference>
<dbReference type="GO" id="GO:0032993">
    <property type="term" value="C:protein-DNA complex"/>
    <property type="evidence" value="ECO:0007669"/>
    <property type="project" value="TreeGrafter"/>
</dbReference>
<evidence type="ECO:0000256" key="9">
    <source>
        <dbReference type="ARBA" id="ARBA00067337"/>
    </source>
</evidence>
<organism evidence="14 15">
    <name type="scientific">Methylobrevis pamukkalensis</name>
    <dbReference type="NCBI Taxonomy" id="1439726"/>
    <lineage>
        <taxon>Bacteria</taxon>
        <taxon>Pseudomonadati</taxon>
        <taxon>Pseudomonadota</taxon>
        <taxon>Alphaproteobacteria</taxon>
        <taxon>Hyphomicrobiales</taxon>
        <taxon>Pleomorphomonadaceae</taxon>
        <taxon>Methylobrevis</taxon>
    </lineage>
</organism>
<dbReference type="InterPro" id="IPR001867">
    <property type="entry name" value="OmpR/PhoB-type_DNA-bd"/>
</dbReference>
<dbReference type="SUPFAM" id="SSF46894">
    <property type="entry name" value="C-terminal effector domain of the bipartite response regulators"/>
    <property type="match status" value="1"/>
</dbReference>
<dbReference type="PANTHER" id="PTHR48111:SF4">
    <property type="entry name" value="DNA-BINDING DUAL TRANSCRIPTIONAL REGULATOR OMPR"/>
    <property type="match status" value="1"/>
</dbReference>
<keyword evidence="2" id="KW-0963">Cytoplasm</keyword>
<reference evidence="14 15" key="1">
    <citation type="submission" date="2016-07" db="EMBL/GenBank/DDBJ databases">
        <title>Draft Genome Sequence of Methylobrevis pamukkalensis PK2.</title>
        <authorList>
            <person name="Vasilenko O.V."/>
            <person name="Doronina N.V."/>
            <person name="Shmareva M.N."/>
            <person name="Tarlachkov S.V."/>
            <person name="Mustakhimov I."/>
            <person name="Trotsenko Y.A."/>
        </authorList>
    </citation>
    <scope>NUCLEOTIDE SEQUENCE [LARGE SCALE GENOMIC DNA]</scope>
    <source>
        <strain evidence="14 15">PK2</strain>
    </source>
</reference>
<protein>
    <recommendedName>
        <fullName evidence="9">Regulatory protein VirG</fullName>
    </recommendedName>
</protein>
<dbReference type="AlphaFoldDB" id="A0A1E3H6M0"/>
<evidence type="ECO:0000256" key="10">
    <source>
        <dbReference type="PROSITE-ProRule" id="PRU00169"/>
    </source>
</evidence>
<dbReference type="OrthoDB" id="7554872at2"/>
<dbReference type="PROSITE" id="PS51755">
    <property type="entry name" value="OMPR_PHOB"/>
    <property type="match status" value="1"/>
</dbReference>
<comment type="caution">
    <text evidence="14">The sequence shown here is derived from an EMBL/GenBank/DDBJ whole genome shotgun (WGS) entry which is preliminary data.</text>
</comment>
<comment type="subcellular location">
    <subcellularLocation>
        <location evidence="1">Cytoplasm</location>
    </subcellularLocation>
</comment>
<evidence type="ECO:0000256" key="5">
    <source>
        <dbReference type="ARBA" id="ARBA00023015"/>
    </source>
</evidence>
<feature type="DNA-binding region" description="OmpR/PhoB-type" evidence="11">
    <location>
        <begin position="133"/>
        <end position="232"/>
    </location>
</feature>
<proteinExistence type="predicted"/>
<dbReference type="GO" id="GO:0000976">
    <property type="term" value="F:transcription cis-regulatory region binding"/>
    <property type="evidence" value="ECO:0007669"/>
    <property type="project" value="TreeGrafter"/>
</dbReference>
<dbReference type="InterPro" id="IPR011006">
    <property type="entry name" value="CheY-like_superfamily"/>
</dbReference>
<dbReference type="EMBL" id="MCRJ01000010">
    <property type="protein sequence ID" value="ODN71979.1"/>
    <property type="molecule type" value="Genomic_DNA"/>
</dbReference>
<sequence>MTTASPTILLVEDDPDIRRLVGDLLAREGYGFASAGDAGAMDEILARQRPDLVILDLMLPGEDGLSICRRLRARDMLPILMLSAKAEEVDRVIGLELGADDYLVKPFGPRELLARVRALLRRGAAARPPETANRCLAFEAFVVDLDARQVTADGAPLTLTTAEFDLLACFVQHPRRVLSRDRILDWTAGRSADPFDRTVDMLVSRLRRKLADAGASAGLISTVRNGGYLFTVPVFNASVRQVP</sequence>
<evidence type="ECO:0000256" key="8">
    <source>
        <dbReference type="ARBA" id="ARBA00023163"/>
    </source>
</evidence>
<dbReference type="InterPro" id="IPR036388">
    <property type="entry name" value="WH-like_DNA-bd_sf"/>
</dbReference>
<dbReference type="PATRIC" id="fig|1439726.3.peg.749"/>
<evidence type="ECO:0000313" key="14">
    <source>
        <dbReference type="EMBL" id="ODN71979.1"/>
    </source>
</evidence>
<dbReference type="InterPro" id="IPR001789">
    <property type="entry name" value="Sig_transdc_resp-reg_receiver"/>
</dbReference>
<feature type="modified residue" description="4-aspartylphosphate" evidence="10">
    <location>
        <position position="56"/>
    </location>
</feature>
<evidence type="ECO:0000259" key="13">
    <source>
        <dbReference type="PROSITE" id="PS51755"/>
    </source>
</evidence>
<evidence type="ECO:0000313" key="15">
    <source>
        <dbReference type="Proteomes" id="UP000094622"/>
    </source>
</evidence>
<keyword evidence="7" id="KW-0010">Activator</keyword>
<feature type="domain" description="Response regulatory" evidence="12">
    <location>
        <begin position="7"/>
        <end position="120"/>
    </location>
</feature>
<dbReference type="Proteomes" id="UP000094622">
    <property type="component" value="Unassembled WGS sequence"/>
</dbReference>
<gene>
    <name evidence="14" type="primary">ompR_1</name>
    <name evidence="14" type="ORF">A6302_00712</name>
</gene>
<dbReference type="Gene3D" id="3.40.50.2300">
    <property type="match status" value="1"/>
</dbReference>
<dbReference type="PANTHER" id="PTHR48111">
    <property type="entry name" value="REGULATOR OF RPOS"/>
    <property type="match status" value="1"/>
</dbReference>
<dbReference type="CDD" id="cd00383">
    <property type="entry name" value="trans_reg_C"/>
    <property type="match status" value="1"/>
</dbReference>
<evidence type="ECO:0000256" key="11">
    <source>
        <dbReference type="PROSITE-ProRule" id="PRU01091"/>
    </source>
</evidence>
<evidence type="ECO:0000256" key="3">
    <source>
        <dbReference type="ARBA" id="ARBA00022553"/>
    </source>
</evidence>
<dbReference type="InterPro" id="IPR039420">
    <property type="entry name" value="WalR-like"/>
</dbReference>
<dbReference type="SUPFAM" id="SSF52172">
    <property type="entry name" value="CheY-like"/>
    <property type="match status" value="1"/>
</dbReference>
<evidence type="ECO:0000256" key="2">
    <source>
        <dbReference type="ARBA" id="ARBA00022490"/>
    </source>
</evidence>
<dbReference type="Pfam" id="PF00072">
    <property type="entry name" value="Response_reg"/>
    <property type="match status" value="1"/>
</dbReference>
<keyword evidence="15" id="KW-1185">Reference proteome</keyword>
<keyword evidence="4" id="KW-0902">Two-component regulatory system</keyword>
<dbReference type="PROSITE" id="PS50110">
    <property type="entry name" value="RESPONSE_REGULATORY"/>
    <property type="match status" value="1"/>
</dbReference>
<keyword evidence="3 10" id="KW-0597">Phosphoprotein</keyword>
<keyword evidence="6 11" id="KW-0238">DNA-binding</keyword>
<dbReference type="GO" id="GO:0000156">
    <property type="term" value="F:phosphorelay response regulator activity"/>
    <property type="evidence" value="ECO:0007669"/>
    <property type="project" value="TreeGrafter"/>
</dbReference>
<keyword evidence="8" id="KW-0804">Transcription</keyword>
<dbReference type="InterPro" id="IPR016032">
    <property type="entry name" value="Sig_transdc_resp-reg_C-effctor"/>
</dbReference>
<dbReference type="RefSeq" id="WP_069305828.1">
    <property type="nucleotide sequence ID" value="NZ_MCRJ01000010.1"/>
</dbReference>
<evidence type="ECO:0000256" key="4">
    <source>
        <dbReference type="ARBA" id="ARBA00023012"/>
    </source>
</evidence>
<dbReference type="GO" id="GO:0006355">
    <property type="term" value="P:regulation of DNA-templated transcription"/>
    <property type="evidence" value="ECO:0007669"/>
    <property type="project" value="InterPro"/>
</dbReference>
<evidence type="ECO:0000259" key="12">
    <source>
        <dbReference type="PROSITE" id="PS50110"/>
    </source>
</evidence>
<evidence type="ECO:0000256" key="1">
    <source>
        <dbReference type="ARBA" id="ARBA00004496"/>
    </source>
</evidence>
<dbReference type="Pfam" id="PF00486">
    <property type="entry name" value="Trans_reg_C"/>
    <property type="match status" value="1"/>
</dbReference>
<name>A0A1E3H6M0_9HYPH</name>
<evidence type="ECO:0000256" key="7">
    <source>
        <dbReference type="ARBA" id="ARBA00023159"/>
    </source>
</evidence>
<dbReference type="Gene3D" id="6.10.250.690">
    <property type="match status" value="1"/>
</dbReference>
<accession>A0A1E3H6M0</accession>
<feature type="domain" description="OmpR/PhoB-type" evidence="13">
    <location>
        <begin position="133"/>
        <end position="232"/>
    </location>
</feature>
<dbReference type="GO" id="GO:0005829">
    <property type="term" value="C:cytosol"/>
    <property type="evidence" value="ECO:0007669"/>
    <property type="project" value="TreeGrafter"/>
</dbReference>